<dbReference type="Pfam" id="PF21758">
    <property type="entry name" value="PAC_bac"/>
    <property type="match status" value="1"/>
</dbReference>
<dbReference type="HOGENOM" id="CLU_139132_2_0_2"/>
<dbReference type="KEGG" id="mez:Mtc_1639"/>
<dbReference type="eggNOG" id="arCOG04966">
    <property type="taxonomic scope" value="Archaea"/>
</dbReference>
<gene>
    <name evidence="2" type="ordered locus">Mtc_1639</name>
</gene>
<dbReference type="STRING" id="1041930.Mtc_1639"/>
<evidence type="ECO:0000313" key="2">
    <source>
        <dbReference type="EMBL" id="AFD00388.1"/>
    </source>
</evidence>
<organism evidence="2 3">
    <name type="scientific">Methanocella conradii (strain DSM 24694 / JCM 17849 / CGMCC 1.5162 / HZ254)</name>
    <dbReference type="NCBI Taxonomy" id="1041930"/>
    <lineage>
        <taxon>Archaea</taxon>
        <taxon>Methanobacteriati</taxon>
        <taxon>Methanobacteriota</taxon>
        <taxon>Stenosarchaea group</taxon>
        <taxon>Methanomicrobia</taxon>
        <taxon>Methanocellales</taxon>
        <taxon>Methanocellaceae</taxon>
        <taxon>Methanocella</taxon>
    </lineage>
</organism>
<proteinExistence type="predicted"/>
<dbReference type="InterPro" id="IPR048844">
    <property type="entry name" value="LpdD_chaperone-like"/>
</dbReference>
<dbReference type="OrthoDB" id="147150at2157"/>
<sequence length="119" mass="12466">MELVKSNSAGRISVDLKAVEVGDGLLVVITGGNAHIGAAAVGINYGAMATSSVITVPGHREDRVVKDAAEKLAKELGRTVVVVAGIHYDKMSKEEIRDALRLSGELVDALAGELCKRRS</sequence>
<dbReference type="RefSeq" id="WP_014406219.1">
    <property type="nucleotide sequence ID" value="NC_017034.1"/>
</dbReference>
<keyword evidence="3" id="KW-1185">Reference proteome</keyword>
<dbReference type="Proteomes" id="UP000005233">
    <property type="component" value="Chromosome"/>
</dbReference>
<name>H8I7Y8_METCZ</name>
<evidence type="ECO:0000259" key="1">
    <source>
        <dbReference type="Pfam" id="PF21758"/>
    </source>
</evidence>
<evidence type="ECO:0000313" key="3">
    <source>
        <dbReference type="Proteomes" id="UP000005233"/>
    </source>
</evidence>
<dbReference type="AlphaFoldDB" id="H8I7Y8"/>
<reference evidence="2 3" key="1">
    <citation type="journal article" date="2012" name="J. Bacteriol.">
        <title>Complete genome sequence of a thermophilic methanogen, Methanocella conradii HZ254, isolated from Chinese rice field soil.</title>
        <authorList>
            <person name="Lu Z."/>
            <person name="Lu Y."/>
        </authorList>
    </citation>
    <scope>NUCLEOTIDE SEQUENCE [LARGE SCALE GENOMIC DNA]</scope>
    <source>
        <strain evidence="3">DSM 24694 / JCM 17849 / CGMCC 1.5162 / HZ254</strain>
    </source>
</reference>
<dbReference type="GeneID" id="11971778"/>
<feature type="domain" description="Prenylated flavin chaperone LpdD-like" evidence="1">
    <location>
        <begin position="9"/>
        <end position="113"/>
    </location>
</feature>
<accession>H8I7Y8</accession>
<dbReference type="EMBL" id="CP003243">
    <property type="protein sequence ID" value="AFD00388.1"/>
    <property type="molecule type" value="Genomic_DNA"/>
</dbReference>
<protein>
    <recommendedName>
        <fullName evidence="1">Prenylated flavin chaperone LpdD-like domain-containing protein</fullName>
    </recommendedName>
</protein>